<reference evidence="1 2" key="1">
    <citation type="submission" date="2018-02" db="EMBL/GenBank/DDBJ databases">
        <title>Genomic Encyclopedia of Archaeal and Bacterial Type Strains, Phase II (KMG-II): from individual species to whole genera.</title>
        <authorList>
            <person name="Goeker M."/>
        </authorList>
    </citation>
    <scope>NUCLEOTIDE SEQUENCE [LARGE SCALE GENOMIC DNA]</scope>
    <source>
        <strain evidence="1 2">YU 961-1</strain>
    </source>
</reference>
<dbReference type="AlphaFoldDB" id="A0A2S6GL23"/>
<gene>
    <name evidence="1" type="ORF">CLV40_112108</name>
</gene>
<evidence type="ECO:0000313" key="2">
    <source>
        <dbReference type="Proteomes" id="UP000239203"/>
    </source>
</evidence>
<dbReference type="RefSeq" id="WP_104480824.1">
    <property type="nucleotide sequence ID" value="NZ_CP154825.1"/>
</dbReference>
<organism evidence="1 2">
    <name type="scientific">Actinokineospora auranticolor</name>
    <dbReference type="NCBI Taxonomy" id="155976"/>
    <lineage>
        <taxon>Bacteria</taxon>
        <taxon>Bacillati</taxon>
        <taxon>Actinomycetota</taxon>
        <taxon>Actinomycetes</taxon>
        <taxon>Pseudonocardiales</taxon>
        <taxon>Pseudonocardiaceae</taxon>
        <taxon>Actinokineospora</taxon>
    </lineage>
</organism>
<evidence type="ECO:0000313" key="1">
    <source>
        <dbReference type="EMBL" id="PPK65846.1"/>
    </source>
</evidence>
<sequence length="137" mass="15684">MPFSDEFHTKVIAAWHARKWIECDSGPGHFQFLYPRSFGVLLSGEHRVWLADIGVETLDCVIRQGRGGRLTAELNLAGVTNGCDLHRRRQITNLTVRKYSPMRLSWYEREAREIDRVSLSQCVMFGTCREAVSVDAE</sequence>
<comment type="caution">
    <text evidence="1">The sequence shown here is derived from an EMBL/GenBank/DDBJ whole genome shotgun (WGS) entry which is preliminary data.</text>
</comment>
<dbReference type="EMBL" id="PTIX01000012">
    <property type="protein sequence ID" value="PPK65846.1"/>
    <property type="molecule type" value="Genomic_DNA"/>
</dbReference>
<dbReference type="Proteomes" id="UP000239203">
    <property type="component" value="Unassembled WGS sequence"/>
</dbReference>
<name>A0A2S6GL23_9PSEU</name>
<proteinExistence type="predicted"/>
<accession>A0A2S6GL23</accession>
<keyword evidence="2" id="KW-1185">Reference proteome</keyword>
<protein>
    <submittedName>
        <fullName evidence="1">Uncharacterized protein</fullName>
    </submittedName>
</protein>